<sequence length="875" mass="95710">MSGRSLRSQTKGNPLGVIMERLGNPKTAHRARAMRVVTSLLSSTPSDVDFSGQLETMAFDERMSQVENWIALIKGIQSSTPSIQAIESSTSTPTNAFTERETAIVTLFNKVLDLLAAARNHMSKEVLVLAPVAPDFETLAALEVFAAVLGSELVATANQLAATGTFPIRAESSGDRYSLETFKALVRWAKFQDRPPNLTSMSTVAPQQLHLYIDTVIRRRPDNTDSKVAATLRDVSESLYTACFKRYALASGLTVLAAQRLLSRIIQGEGVDDCAQDSLETLFVAGAAASKSSSKTARWTLLPVETPGSKEELDFPSRAAHEQREANTAQKGKVGYEVEDARGGYSIFLRTTGGPVDIRHDQRAGQSDQYPQILSAHAIDHAAQLWLEDLCRTTGVVSRTIGLGTSQDEIEALRSWLAATRKVPVAATHQTLTADVNRASSPSPSSLTSSADSCADRYRTESPDGSSSLTSLGSSLADLSEAEEYANRGTSDISQTPEHTPRGAVHEKLVSHPVVKPVTGQVSDGDRDLDTAYVAKSVDDIRREWNLGKQPDLSDEDVRQYLIGKTGDIAADGIHGLIDGLAQGICTSRDPPIHPQRIRAGLSTIRGPFNLDECITLDVRRLVKYLYAHICLDTQGVEAALPDEVGDPVVPLSSHTESARIAYDLRRYLYRIQVHIVSHSHPHLAGDIGWTFEPIGETDLVVRGTSPSANSPLAFRFLMDHEAFVDIDAAPRMPTTERGWKEKMVVGLAELSDLGCHTSLMKAYKAQIRSLGSDPESLPDWNFIADPKAVRYRMSSYSKRIDGTAKIYRGEGEMTLVIKEEETPYRFLGIVLDSLFGRQHPVEYIQSVEKPQVQDNGRVYQVQDGTALYHISLNV</sequence>
<gene>
    <name evidence="2" type="ORF">FFLO_02414</name>
</gene>
<keyword evidence="3" id="KW-1185">Reference proteome</keyword>
<feature type="compositionally biased region" description="Low complexity" evidence="1">
    <location>
        <begin position="439"/>
        <end position="453"/>
    </location>
</feature>
<evidence type="ECO:0000256" key="1">
    <source>
        <dbReference type="SAM" id="MobiDB-lite"/>
    </source>
</evidence>
<accession>A0A8K0JNA7</accession>
<dbReference type="Proteomes" id="UP000812966">
    <property type="component" value="Unassembled WGS sequence"/>
</dbReference>
<dbReference type="AlphaFoldDB" id="A0A8K0JNA7"/>
<evidence type="ECO:0000313" key="2">
    <source>
        <dbReference type="EMBL" id="KAG7562132.1"/>
    </source>
</evidence>
<comment type="caution">
    <text evidence="2">The sequence shown here is derived from an EMBL/GenBank/DDBJ whole genome shotgun (WGS) entry which is preliminary data.</text>
</comment>
<feature type="region of interest" description="Disordered" evidence="1">
    <location>
        <begin position="434"/>
        <end position="504"/>
    </location>
</feature>
<protein>
    <submittedName>
        <fullName evidence="2">Uncharacterized protein</fullName>
    </submittedName>
</protein>
<feature type="compositionally biased region" description="Polar residues" evidence="1">
    <location>
        <begin position="488"/>
        <end position="498"/>
    </location>
</feature>
<dbReference type="EMBL" id="JABELV010000038">
    <property type="protein sequence ID" value="KAG7562132.1"/>
    <property type="molecule type" value="Genomic_DNA"/>
</dbReference>
<proteinExistence type="predicted"/>
<name>A0A8K0JNA7_9TREE</name>
<evidence type="ECO:0000313" key="3">
    <source>
        <dbReference type="Proteomes" id="UP000812966"/>
    </source>
</evidence>
<organism evidence="2 3">
    <name type="scientific">Filobasidium floriforme</name>
    <dbReference type="NCBI Taxonomy" id="5210"/>
    <lineage>
        <taxon>Eukaryota</taxon>
        <taxon>Fungi</taxon>
        <taxon>Dikarya</taxon>
        <taxon>Basidiomycota</taxon>
        <taxon>Agaricomycotina</taxon>
        <taxon>Tremellomycetes</taxon>
        <taxon>Filobasidiales</taxon>
        <taxon>Filobasidiaceae</taxon>
        <taxon>Filobasidium</taxon>
    </lineage>
</organism>
<reference evidence="2" key="1">
    <citation type="submission" date="2020-04" db="EMBL/GenBank/DDBJ databases">
        <title>Analysis of mating type loci in Filobasidium floriforme.</title>
        <authorList>
            <person name="Nowrousian M."/>
        </authorList>
    </citation>
    <scope>NUCLEOTIDE SEQUENCE</scope>
    <source>
        <strain evidence="2">CBS 6242</strain>
    </source>
</reference>
<feature type="compositionally biased region" description="Low complexity" evidence="1">
    <location>
        <begin position="463"/>
        <end position="479"/>
    </location>
</feature>